<dbReference type="InterPro" id="IPR000209">
    <property type="entry name" value="Peptidase_S8/S53_dom"/>
</dbReference>
<dbReference type="InterPro" id="IPR023828">
    <property type="entry name" value="Peptidase_S8_Ser-AS"/>
</dbReference>
<evidence type="ECO:0000259" key="5">
    <source>
        <dbReference type="PROSITE" id="PS51829"/>
    </source>
</evidence>
<dbReference type="RefSeq" id="WP_270044055.1">
    <property type="nucleotide sequence ID" value="NZ_JAPDOD010000038.1"/>
</dbReference>
<dbReference type="Gene3D" id="3.40.50.200">
    <property type="entry name" value="Peptidase S8/S53 domain"/>
    <property type="match status" value="2"/>
</dbReference>
<dbReference type="GO" id="GO:0006508">
    <property type="term" value="P:proteolysis"/>
    <property type="evidence" value="ECO:0007669"/>
    <property type="project" value="UniProtKB-KW"/>
</dbReference>
<dbReference type="Pfam" id="PF01483">
    <property type="entry name" value="P_proprotein"/>
    <property type="match status" value="1"/>
</dbReference>
<sequence>MHLRRAGTIVLTIGGLAVAGGAATARAADPGEQIARLQAIKHDLTPPERKVDSRLAVDLHNRVKAGTAEVDIEAAPGSGLVARLQALGANVRYASPRTGAIRAAVPMSKLATVAGWSEVERVHEAARAMTASLRPPESKDVRAARRAAAIRAAAAVVTSEGDVTHGADLVRARDHVTGIGTKLCVLSDGVDSLADSQAAGELPAVDILADQAGDGDEGTAMLEILHDLAPGAELGFATAFTSDASFADNIEALRFTAHCDVLVDDVLYYNESPFEDGPIAQSVNAVTADGALYFSAAGNEGNMVDGTSGTYEGDFRPSGRGIGKFAGDAHDFDPGPATQIVDPIAVPSGGAVVTLFWAEPLGHATSDYDLYLLNASGGVVDFSQDVQDGDDDPYEILGTPNATGLRLAVVKYGGEPRYFQLSALRARFRSSTAGVPAWATSGTLRGHAAAADAFATAAAPAATPFDVVLVPGDPPHPSGPFPGVFTALQAPEIFTSDGPRRMFFPAPVTRAKPDITAADGVNTSVGGFDPFFGTSAAAPHAAAIAGLVLSGNPGATTADVRDAFNATALDLAPAGVDTRTGHGLLRADQVLAYTGATPQPLVQAQAPAVTPATGDGDAYLEAGETGTLRVPVTNAGDGTATGISVTVSTGDPLATVTPRSRAYGDLPTGANTARDFTLALAPTYPLGKRVRLTVRVTFAGVLSPTTATFSIATGQPATTAQRFAYAGPPVAIPDDSALGASVPVPVTGVGYASKLTFSIDGATCTTTTPSTTVGIDHPFVADLTATLAAPDGTTARLFTGVGGNGNNLCQVVFDDGAAKLLASAPASANPFTGTWKPEQPLDGLLNGAADGTWTFHVTDDASRDTGSIRAVSLSLTGFQ</sequence>
<dbReference type="EMBL" id="JAPDOD010000038">
    <property type="protein sequence ID" value="MDA0164804.1"/>
    <property type="molecule type" value="Genomic_DNA"/>
</dbReference>
<keyword evidence="1" id="KW-0645">Protease</keyword>
<dbReference type="Pfam" id="PF00082">
    <property type="entry name" value="Peptidase_S8"/>
    <property type="match status" value="1"/>
</dbReference>
<evidence type="ECO:0000256" key="2">
    <source>
        <dbReference type="ARBA" id="ARBA00022801"/>
    </source>
</evidence>
<dbReference type="SUPFAM" id="SSF49785">
    <property type="entry name" value="Galactose-binding domain-like"/>
    <property type="match status" value="1"/>
</dbReference>
<dbReference type="Proteomes" id="UP001149140">
    <property type="component" value="Unassembled WGS sequence"/>
</dbReference>
<dbReference type="SUPFAM" id="SSF52743">
    <property type="entry name" value="Subtilisin-like"/>
    <property type="match status" value="1"/>
</dbReference>
<dbReference type="InterPro" id="IPR008979">
    <property type="entry name" value="Galactose-bd-like_sf"/>
</dbReference>
<evidence type="ECO:0000313" key="7">
    <source>
        <dbReference type="Proteomes" id="UP001149140"/>
    </source>
</evidence>
<name>A0A9X3S3N1_9ACTN</name>
<dbReference type="AlphaFoldDB" id="A0A9X3S3N1"/>
<feature type="signal peptide" evidence="4">
    <location>
        <begin position="1"/>
        <end position="27"/>
    </location>
</feature>
<keyword evidence="4" id="KW-0732">Signal</keyword>
<dbReference type="InterPro" id="IPR036852">
    <property type="entry name" value="Peptidase_S8/S53_dom_sf"/>
</dbReference>
<evidence type="ECO:0000313" key="6">
    <source>
        <dbReference type="EMBL" id="MDA0164804.1"/>
    </source>
</evidence>
<organism evidence="6 7">
    <name type="scientific">Solirubrobacter ginsenosidimutans</name>
    <dbReference type="NCBI Taxonomy" id="490573"/>
    <lineage>
        <taxon>Bacteria</taxon>
        <taxon>Bacillati</taxon>
        <taxon>Actinomycetota</taxon>
        <taxon>Thermoleophilia</taxon>
        <taxon>Solirubrobacterales</taxon>
        <taxon>Solirubrobacteraceae</taxon>
        <taxon>Solirubrobacter</taxon>
    </lineage>
</organism>
<proteinExistence type="predicted"/>
<gene>
    <name evidence="6" type="ORF">OM076_31335</name>
</gene>
<keyword evidence="3" id="KW-0720">Serine protease</keyword>
<feature type="chain" id="PRO_5040983748" evidence="4">
    <location>
        <begin position="28"/>
        <end position="879"/>
    </location>
</feature>
<feature type="domain" description="P/Homo B" evidence="5">
    <location>
        <begin position="714"/>
        <end position="879"/>
    </location>
</feature>
<dbReference type="Gene3D" id="2.60.120.260">
    <property type="entry name" value="Galactose-binding domain-like"/>
    <property type="match status" value="1"/>
</dbReference>
<protein>
    <submittedName>
        <fullName evidence="6">S8 family serine peptidase</fullName>
    </submittedName>
</protein>
<keyword evidence="7" id="KW-1185">Reference proteome</keyword>
<dbReference type="PROSITE" id="PS00138">
    <property type="entry name" value="SUBTILASE_SER"/>
    <property type="match status" value="1"/>
</dbReference>
<dbReference type="GO" id="GO:0004252">
    <property type="term" value="F:serine-type endopeptidase activity"/>
    <property type="evidence" value="ECO:0007669"/>
    <property type="project" value="InterPro"/>
</dbReference>
<reference evidence="6" key="1">
    <citation type="submission" date="2022-10" db="EMBL/GenBank/DDBJ databases">
        <title>The WGS of Solirubrobacter ginsenosidimutans DSM 21036.</title>
        <authorList>
            <person name="Jiang Z."/>
        </authorList>
    </citation>
    <scope>NUCLEOTIDE SEQUENCE</scope>
    <source>
        <strain evidence="6">DSM 21036</strain>
    </source>
</reference>
<evidence type="ECO:0000256" key="4">
    <source>
        <dbReference type="SAM" id="SignalP"/>
    </source>
</evidence>
<dbReference type="InterPro" id="IPR002884">
    <property type="entry name" value="P_dom"/>
</dbReference>
<accession>A0A9X3S3N1</accession>
<evidence type="ECO:0000256" key="1">
    <source>
        <dbReference type="ARBA" id="ARBA00022670"/>
    </source>
</evidence>
<dbReference type="PROSITE" id="PS51829">
    <property type="entry name" value="P_HOMO_B"/>
    <property type="match status" value="1"/>
</dbReference>
<keyword evidence="2" id="KW-0378">Hydrolase</keyword>
<comment type="caution">
    <text evidence="6">The sequence shown here is derived from an EMBL/GenBank/DDBJ whole genome shotgun (WGS) entry which is preliminary data.</text>
</comment>
<evidence type="ECO:0000256" key="3">
    <source>
        <dbReference type="ARBA" id="ARBA00022825"/>
    </source>
</evidence>